<evidence type="ECO:0000259" key="6">
    <source>
        <dbReference type="PROSITE" id="PS50949"/>
    </source>
</evidence>
<dbReference type="InterPro" id="IPR004839">
    <property type="entry name" value="Aminotransferase_I/II_large"/>
</dbReference>
<name>A0A0A5I3V5_PHOS4</name>
<dbReference type="Gene3D" id="3.40.640.10">
    <property type="entry name" value="Type I PLP-dependent aspartate aminotransferase-like (Major domain)"/>
    <property type="match status" value="1"/>
</dbReference>
<reference evidence="7 8" key="1">
    <citation type="submission" date="2014-10" db="EMBL/GenBank/DDBJ databases">
        <title>Genome sequencing of Vibrio sinaloensis T08.</title>
        <authorList>
            <person name="Chan K.-G."/>
            <person name="Mohamad N.I."/>
        </authorList>
    </citation>
    <scope>NUCLEOTIDE SEQUENCE [LARGE SCALE GENOMIC DNA]</scope>
    <source>
        <strain evidence="7 8">T08</strain>
    </source>
</reference>
<dbReference type="RefSeq" id="WP_038187204.1">
    <property type="nucleotide sequence ID" value="NZ_JRWP01000003.1"/>
</dbReference>
<dbReference type="Proteomes" id="UP000030451">
    <property type="component" value="Unassembled WGS sequence"/>
</dbReference>
<dbReference type="Gene3D" id="1.10.10.10">
    <property type="entry name" value="Winged helix-like DNA-binding domain superfamily/Winged helix DNA-binding domain"/>
    <property type="match status" value="1"/>
</dbReference>
<dbReference type="OrthoDB" id="9804020at2"/>
<evidence type="ECO:0000313" key="8">
    <source>
        <dbReference type="Proteomes" id="UP000030451"/>
    </source>
</evidence>
<comment type="similarity">
    <text evidence="1">In the C-terminal section; belongs to the class-I pyridoxal-phosphate-dependent aminotransferase family.</text>
</comment>
<dbReference type="GO" id="GO:0030170">
    <property type="term" value="F:pyridoxal phosphate binding"/>
    <property type="evidence" value="ECO:0007669"/>
    <property type="project" value="InterPro"/>
</dbReference>
<dbReference type="InterPro" id="IPR015422">
    <property type="entry name" value="PyrdxlP-dep_Trfase_small"/>
</dbReference>
<dbReference type="Gene3D" id="3.90.1150.10">
    <property type="entry name" value="Aspartate Aminotransferase, domain 1"/>
    <property type="match status" value="1"/>
</dbReference>
<dbReference type="GO" id="GO:0003700">
    <property type="term" value="F:DNA-binding transcription factor activity"/>
    <property type="evidence" value="ECO:0007669"/>
    <property type="project" value="InterPro"/>
</dbReference>
<gene>
    <name evidence="7" type="ORF">NM06_01445</name>
</gene>
<accession>A0A0A5I3V5</accession>
<dbReference type="STRING" id="379097.SE23_04005"/>
<dbReference type="InterPro" id="IPR051446">
    <property type="entry name" value="HTH_trans_reg/aminotransferase"/>
</dbReference>
<dbReference type="AlphaFoldDB" id="A0A0A5I3V5"/>
<dbReference type="PANTHER" id="PTHR46577">
    <property type="entry name" value="HTH-TYPE TRANSCRIPTIONAL REGULATORY PROTEIN GABR"/>
    <property type="match status" value="1"/>
</dbReference>
<dbReference type="GO" id="GO:0003677">
    <property type="term" value="F:DNA binding"/>
    <property type="evidence" value="ECO:0007669"/>
    <property type="project" value="UniProtKB-KW"/>
</dbReference>
<comment type="caution">
    <text evidence="7">The sequence shown here is derived from an EMBL/GenBank/DDBJ whole genome shotgun (WGS) entry which is preliminary data.</text>
</comment>
<proteinExistence type="inferred from homology"/>
<keyword evidence="4" id="KW-0238">DNA-binding</keyword>
<dbReference type="InterPro" id="IPR015424">
    <property type="entry name" value="PyrdxlP-dep_Trfase"/>
</dbReference>
<dbReference type="InterPro" id="IPR015421">
    <property type="entry name" value="PyrdxlP-dep_Trfase_major"/>
</dbReference>
<dbReference type="Pfam" id="PF00155">
    <property type="entry name" value="Aminotran_1_2"/>
    <property type="match status" value="1"/>
</dbReference>
<dbReference type="SUPFAM" id="SSF53383">
    <property type="entry name" value="PLP-dependent transferases"/>
    <property type="match status" value="1"/>
</dbReference>
<evidence type="ECO:0000256" key="5">
    <source>
        <dbReference type="ARBA" id="ARBA00023163"/>
    </source>
</evidence>
<feature type="domain" description="HTH gntR-type" evidence="6">
    <location>
        <begin position="10"/>
        <end position="78"/>
    </location>
</feature>
<dbReference type="EMBL" id="JRWP01000003">
    <property type="protein sequence ID" value="KGY10501.1"/>
    <property type="molecule type" value="Genomic_DNA"/>
</dbReference>
<dbReference type="SUPFAM" id="SSF46785">
    <property type="entry name" value="Winged helix' DNA-binding domain"/>
    <property type="match status" value="1"/>
</dbReference>
<dbReference type="InterPro" id="IPR036388">
    <property type="entry name" value="WH-like_DNA-bd_sf"/>
</dbReference>
<evidence type="ECO:0000256" key="1">
    <source>
        <dbReference type="ARBA" id="ARBA00005384"/>
    </source>
</evidence>
<organism evidence="7 8">
    <name type="scientific">Photobacterium sp. (strain ATCC 43367)</name>
    <dbReference type="NCBI Taxonomy" id="379097"/>
    <lineage>
        <taxon>Bacteria</taxon>
        <taxon>Pseudomonadati</taxon>
        <taxon>Pseudomonadota</taxon>
        <taxon>Gammaproteobacteria</taxon>
        <taxon>Vibrionales</taxon>
        <taxon>Vibrionaceae</taxon>
        <taxon>Vibrio</taxon>
        <taxon>Vibrio oreintalis group</taxon>
    </lineage>
</organism>
<keyword evidence="2" id="KW-0663">Pyridoxal phosphate</keyword>
<dbReference type="InterPro" id="IPR000524">
    <property type="entry name" value="Tscrpt_reg_HTH_GntR"/>
</dbReference>
<evidence type="ECO:0000256" key="4">
    <source>
        <dbReference type="ARBA" id="ARBA00023125"/>
    </source>
</evidence>
<evidence type="ECO:0000256" key="3">
    <source>
        <dbReference type="ARBA" id="ARBA00023015"/>
    </source>
</evidence>
<protein>
    <submittedName>
        <fullName evidence="7">Transcriptional regulator</fullName>
    </submittedName>
</protein>
<keyword evidence="5" id="KW-0804">Transcription</keyword>
<dbReference type="PANTHER" id="PTHR46577:SF2">
    <property type="entry name" value="TRANSCRIPTIONAL REGULATORY PROTEIN"/>
    <property type="match status" value="1"/>
</dbReference>
<dbReference type="PRINTS" id="PR00035">
    <property type="entry name" value="HTHGNTR"/>
</dbReference>
<sequence>MGTDLYRAKQSKYQSVIDYLRNAIESGVFQSGDKLPSIRQLSERLSVSKNTVIRAYQELEAIGVLEAVSKSGYRVLATIEEKIETVAPSEVDLLGVCKEILSYPDYKELLPTGSAHPCIEAPAIRSLYAEIGRQSRQQANIVSHYQLPPGEPLLVKQLAKLTQELGTPAPINELLVTHGAQQAISLALRATTQPGDIIAVESPCYFGTLLLLESLGLQAVEVPSCPRDGIKINALKEAIARWDIRAIIVTPNFANPTGSLMPINARRDILTTPSTIPIIEDDVFGSLSYQPQLPSIRSLDTEQRVIYVNSLSKNLDSRLRIGWMLAGQYRQTIEKLLLCDNMGSLNLMQSAVGTFLSSGKYKAHLTRMTRLYQSSVKQFLNEFHQSASQYPKLKGRYRVVPVSGSFLLWIQLPEQTDCFALYRECKANKVSILPGSVFGTSGQYQHYFRISVANLSLYRNWKEGVELLVKLVAQHVEA</sequence>
<evidence type="ECO:0000256" key="2">
    <source>
        <dbReference type="ARBA" id="ARBA00022898"/>
    </source>
</evidence>
<dbReference type="PROSITE" id="PS50949">
    <property type="entry name" value="HTH_GNTR"/>
    <property type="match status" value="1"/>
</dbReference>
<dbReference type="CDD" id="cd00609">
    <property type="entry name" value="AAT_like"/>
    <property type="match status" value="1"/>
</dbReference>
<dbReference type="SMART" id="SM00345">
    <property type="entry name" value="HTH_GNTR"/>
    <property type="match status" value="1"/>
</dbReference>
<dbReference type="Pfam" id="PF00392">
    <property type="entry name" value="GntR"/>
    <property type="match status" value="1"/>
</dbReference>
<dbReference type="InterPro" id="IPR036390">
    <property type="entry name" value="WH_DNA-bd_sf"/>
</dbReference>
<keyword evidence="3" id="KW-0805">Transcription regulation</keyword>
<dbReference type="CDD" id="cd07377">
    <property type="entry name" value="WHTH_GntR"/>
    <property type="match status" value="1"/>
</dbReference>
<evidence type="ECO:0000313" key="7">
    <source>
        <dbReference type="EMBL" id="KGY10501.1"/>
    </source>
</evidence>